<protein>
    <submittedName>
        <fullName evidence="1">Uncharacterized protein</fullName>
    </submittedName>
</protein>
<comment type="caution">
    <text evidence="1">The sequence shown here is derived from an EMBL/GenBank/DDBJ whole genome shotgun (WGS) entry which is preliminary data.</text>
</comment>
<dbReference type="AlphaFoldDB" id="A0A226XBA4"/>
<sequence>MLNIIANSGKLYRTVSRNFRMIPASDAMFSAKTLIFYKHEDGMKPAALVVAAL</sequence>
<evidence type="ECO:0000313" key="2">
    <source>
        <dbReference type="Proteomes" id="UP000214720"/>
    </source>
</evidence>
<name>A0A226XBA4_CABSO</name>
<reference evidence="2" key="1">
    <citation type="submission" date="2017-01" db="EMBL/GenBank/DDBJ databases">
        <title>Genome Analysis of Deinococcus marmoris KOPRI26562.</title>
        <authorList>
            <person name="Kim J.H."/>
            <person name="Oh H.-M."/>
        </authorList>
    </citation>
    <scope>NUCLEOTIDE SEQUENCE [LARGE SCALE GENOMIC DNA]</scope>
    <source>
        <strain evidence="2">PAMC 26633</strain>
    </source>
</reference>
<evidence type="ECO:0000313" key="1">
    <source>
        <dbReference type="EMBL" id="OXC80237.1"/>
    </source>
</evidence>
<accession>A0A226XBA4</accession>
<gene>
    <name evidence="1" type="ORF">BSU04_03170</name>
</gene>
<organism evidence="1 2">
    <name type="scientific">Caballeronia sordidicola</name>
    <name type="common">Burkholderia sordidicola</name>
    <dbReference type="NCBI Taxonomy" id="196367"/>
    <lineage>
        <taxon>Bacteria</taxon>
        <taxon>Pseudomonadati</taxon>
        <taxon>Pseudomonadota</taxon>
        <taxon>Betaproteobacteria</taxon>
        <taxon>Burkholderiales</taxon>
        <taxon>Burkholderiaceae</taxon>
        <taxon>Caballeronia</taxon>
    </lineage>
</organism>
<proteinExistence type="predicted"/>
<dbReference type="Proteomes" id="UP000214720">
    <property type="component" value="Unassembled WGS sequence"/>
</dbReference>
<dbReference type="EMBL" id="MTHB01000023">
    <property type="protein sequence ID" value="OXC80237.1"/>
    <property type="molecule type" value="Genomic_DNA"/>
</dbReference>